<evidence type="ECO:0000256" key="5">
    <source>
        <dbReference type="ARBA" id="ARBA00022692"/>
    </source>
</evidence>
<dbReference type="AlphaFoldDB" id="A0A0R3W011"/>
<keyword evidence="14" id="KW-1185">Reference proteome</keyword>
<feature type="transmembrane region" description="Helical" evidence="12">
    <location>
        <begin position="166"/>
        <end position="186"/>
    </location>
</feature>
<dbReference type="Pfam" id="PF03189">
    <property type="entry name" value="Otopetrin"/>
    <property type="match status" value="1"/>
</dbReference>
<evidence type="ECO:0000256" key="12">
    <source>
        <dbReference type="SAM" id="Phobius"/>
    </source>
</evidence>
<evidence type="ECO:0000256" key="4">
    <source>
        <dbReference type="ARBA" id="ARBA00022475"/>
    </source>
</evidence>
<dbReference type="STRING" id="60517.A0A0R3W011"/>
<evidence type="ECO:0000256" key="7">
    <source>
        <dbReference type="ARBA" id="ARBA00022989"/>
    </source>
</evidence>
<gene>
    <name evidence="13" type="ORF">TASK_LOCUS3005</name>
</gene>
<keyword evidence="5 12" id="KW-0812">Transmembrane</keyword>
<proteinExistence type="inferred from homology"/>
<accession>A0A0R3W011</accession>
<feature type="region of interest" description="Disordered" evidence="11">
    <location>
        <begin position="1"/>
        <end position="28"/>
    </location>
</feature>
<sequence>MFQRIGHVHHSAHRSSARNNRKPDNAETRVLSRSQSRFQFAPPPPFRPNDPTECHRAHKGLFVGLLLFLATLVALVLFYIFQRQHSYHHALMLYQINYIILLAVSIVATSIALYRVRVLSFQELSEADAFDDNLLLLGLVAVLFYDLFLLMPAVDATEEHKKTGAMFVGKAILEMAQALLQVFLILEASRREAGETVHTISKPGRTIITFLLVLNLAMWIVNTFALKHAENHEIF</sequence>
<evidence type="ECO:0000256" key="2">
    <source>
        <dbReference type="ARBA" id="ARBA00006513"/>
    </source>
</evidence>
<comment type="subcellular location">
    <subcellularLocation>
        <location evidence="1">Cell membrane</location>
        <topology evidence="1">Multi-pass membrane protein</topology>
    </subcellularLocation>
</comment>
<dbReference type="InterPro" id="IPR004878">
    <property type="entry name" value="Otopetrin"/>
</dbReference>
<feature type="compositionally biased region" description="Basic residues" evidence="11">
    <location>
        <begin position="1"/>
        <end position="20"/>
    </location>
</feature>
<dbReference type="OrthoDB" id="6429739at2759"/>
<keyword evidence="8" id="KW-0406">Ion transport</keyword>
<dbReference type="WBParaSite" id="TASK_0000300501-mRNA-1">
    <property type="protein sequence ID" value="TASK_0000300501-mRNA-1"/>
    <property type="gene ID" value="TASK_0000300501"/>
</dbReference>
<comment type="similarity">
    <text evidence="2">Belongs to the otopetrin family.</text>
</comment>
<organism evidence="15">
    <name type="scientific">Taenia asiatica</name>
    <name type="common">Asian tapeworm</name>
    <dbReference type="NCBI Taxonomy" id="60517"/>
    <lineage>
        <taxon>Eukaryota</taxon>
        <taxon>Metazoa</taxon>
        <taxon>Spiralia</taxon>
        <taxon>Lophotrochozoa</taxon>
        <taxon>Platyhelminthes</taxon>
        <taxon>Cestoda</taxon>
        <taxon>Eucestoda</taxon>
        <taxon>Cyclophyllidea</taxon>
        <taxon>Taeniidae</taxon>
        <taxon>Taenia</taxon>
    </lineage>
</organism>
<evidence type="ECO:0000256" key="8">
    <source>
        <dbReference type="ARBA" id="ARBA00023065"/>
    </source>
</evidence>
<protein>
    <submittedName>
        <fullName evidence="15">Otopetrin-2</fullName>
    </submittedName>
</protein>
<feature type="transmembrane region" description="Helical" evidence="12">
    <location>
        <begin position="134"/>
        <end position="154"/>
    </location>
</feature>
<feature type="transmembrane region" description="Helical" evidence="12">
    <location>
        <begin position="61"/>
        <end position="81"/>
    </location>
</feature>
<evidence type="ECO:0000256" key="1">
    <source>
        <dbReference type="ARBA" id="ARBA00004651"/>
    </source>
</evidence>
<evidence type="ECO:0000313" key="13">
    <source>
        <dbReference type="EMBL" id="VDK26865.1"/>
    </source>
</evidence>
<dbReference type="EMBL" id="UYRS01004749">
    <property type="protein sequence ID" value="VDK26865.1"/>
    <property type="molecule type" value="Genomic_DNA"/>
</dbReference>
<evidence type="ECO:0000256" key="11">
    <source>
        <dbReference type="SAM" id="MobiDB-lite"/>
    </source>
</evidence>
<reference evidence="13 14" key="2">
    <citation type="submission" date="2018-11" db="EMBL/GenBank/DDBJ databases">
        <authorList>
            <consortium name="Pathogen Informatics"/>
        </authorList>
    </citation>
    <scope>NUCLEOTIDE SEQUENCE [LARGE SCALE GENOMIC DNA]</scope>
</reference>
<evidence type="ECO:0000256" key="6">
    <source>
        <dbReference type="ARBA" id="ARBA00022781"/>
    </source>
</evidence>
<name>A0A0R3W011_TAEAS</name>
<keyword evidence="4" id="KW-1003">Cell membrane</keyword>
<reference evidence="15" key="1">
    <citation type="submission" date="2017-02" db="UniProtKB">
        <authorList>
            <consortium name="WormBaseParasite"/>
        </authorList>
    </citation>
    <scope>IDENTIFICATION</scope>
</reference>
<feature type="transmembrane region" description="Helical" evidence="12">
    <location>
        <begin position="206"/>
        <end position="226"/>
    </location>
</feature>
<dbReference type="Proteomes" id="UP000282613">
    <property type="component" value="Unassembled WGS sequence"/>
</dbReference>
<evidence type="ECO:0000313" key="14">
    <source>
        <dbReference type="Proteomes" id="UP000282613"/>
    </source>
</evidence>
<evidence type="ECO:0000313" key="15">
    <source>
        <dbReference type="WBParaSite" id="TASK_0000300501-mRNA-1"/>
    </source>
</evidence>
<keyword evidence="9 12" id="KW-0472">Membrane</keyword>
<feature type="transmembrane region" description="Helical" evidence="12">
    <location>
        <begin position="93"/>
        <end position="114"/>
    </location>
</feature>
<evidence type="ECO:0000256" key="9">
    <source>
        <dbReference type="ARBA" id="ARBA00023136"/>
    </source>
</evidence>
<dbReference type="PANTHER" id="PTHR21522:SF32">
    <property type="entry name" value="OTOPETRIN-2"/>
    <property type="match status" value="1"/>
</dbReference>
<keyword evidence="3" id="KW-0813">Transport</keyword>
<evidence type="ECO:0000256" key="10">
    <source>
        <dbReference type="ARBA" id="ARBA00023303"/>
    </source>
</evidence>
<dbReference type="PANTHER" id="PTHR21522">
    <property type="entry name" value="PROTON CHANNEL OTOP"/>
    <property type="match status" value="1"/>
</dbReference>
<keyword evidence="10" id="KW-0407">Ion channel</keyword>
<dbReference type="GO" id="GO:0015252">
    <property type="term" value="F:proton channel activity"/>
    <property type="evidence" value="ECO:0007669"/>
    <property type="project" value="InterPro"/>
</dbReference>
<keyword evidence="7 12" id="KW-1133">Transmembrane helix</keyword>
<evidence type="ECO:0000256" key="3">
    <source>
        <dbReference type="ARBA" id="ARBA00022448"/>
    </source>
</evidence>
<dbReference type="GO" id="GO:0005886">
    <property type="term" value="C:plasma membrane"/>
    <property type="evidence" value="ECO:0007669"/>
    <property type="project" value="UniProtKB-SubCell"/>
</dbReference>
<keyword evidence="6" id="KW-0375">Hydrogen ion transport</keyword>